<proteinExistence type="predicted"/>
<evidence type="ECO:0000313" key="1">
    <source>
        <dbReference type="EMBL" id="KAH6632803.1"/>
    </source>
</evidence>
<dbReference type="EMBL" id="JAGIZQ010000004">
    <property type="protein sequence ID" value="KAH6632803.1"/>
    <property type="molecule type" value="Genomic_DNA"/>
</dbReference>
<gene>
    <name evidence="1" type="ORF">F5144DRAFT_621488</name>
</gene>
<evidence type="ECO:0000313" key="2">
    <source>
        <dbReference type="Proteomes" id="UP000724584"/>
    </source>
</evidence>
<reference evidence="1 2" key="1">
    <citation type="journal article" date="2021" name="Nat. Commun.">
        <title>Genetic determinants of endophytism in the Arabidopsis root mycobiome.</title>
        <authorList>
            <person name="Mesny F."/>
            <person name="Miyauchi S."/>
            <person name="Thiergart T."/>
            <person name="Pickel B."/>
            <person name="Atanasova L."/>
            <person name="Karlsson M."/>
            <person name="Huettel B."/>
            <person name="Barry K.W."/>
            <person name="Haridas S."/>
            <person name="Chen C."/>
            <person name="Bauer D."/>
            <person name="Andreopoulos W."/>
            <person name="Pangilinan J."/>
            <person name="LaButti K."/>
            <person name="Riley R."/>
            <person name="Lipzen A."/>
            <person name="Clum A."/>
            <person name="Drula E."/>
            <person name="Henrissat B."/>
            <person name="Kohler A."/>
            <person name="Grigoriev I.V."/>
            <person name="Martin F.M."/>
            <person name="Hacquard S."/>
        </authorList>
    </citation>
    <scope>NUCLEOTIDE SEQUENCE [LARGE SCALE GENOMIC DNA]</scope>
    <source>
        <strain evidence="1 2">MPI-SDFR-AT-0079</strain>
    </source>
</reference>
<keyword evidence="2" id="KW-1185">Reference proteome</keyword>
<name>A0ACB7P9R1_9PEZI</name>
<comment type="caution">
    <text evidence="1">The sequence shown here is derived from an EMBL/GenBank/DDBJ whole genome shotgun (WGS) entry which is preliminary data.</text>
</comment>
<accession>A0ACB7P9R1</accession>
<sequence>MDRIAELEKQLLAAQAHIARVEEEKARAEEEKARAEQEKSRAEEETRETTLFEYIQACHDLIFANFTVETNKDITSKGSITNPGGRRCPIILGTLFSSFPAQTEAFRSLHYLKTRGQVIGRMRVGDEDALRLVLQDLVAEPVTSIVERFQDEDAVKAEFDIGAGITLKTRVNALAGSSQESAERPRTPDGMKLRPDQICAYRRDDGHSTGTGRTMAYIIEHKAPHKLTLPHLRLGLRPMNIYEEVVNRPTIPVPEETEARFQYNSDRLAAAAVTQTFDYMIQAGLTYGCVTTGEGFVFLKIDWTHPITLLYHLAEPAAEVDEHRDNLHCCTAVSQVLAFTVLALDAQARQEHGQNERWRAMEGLKTGAEDWDTILRSIPLSERAAPPTSPAYRPRNYKGVDRSPYLLRRTRLWAIGERDRRDSFTNRRPSPGSDDGDGGDTQMPDTPTPARPRRSLRDVARRPRGNSSGGGSSSQSGRASQRQYCTQACLLGLVAGGVLDEGCPNVTLHRRADGDRRHPVDHATWLGLLREQLGHTLDDGIMPLGKQGARGVLFQVTLLAHGYTFVSKATTAGFVRELEHEAAVYDRLRPLQGARVPVFLGAVDLREVGRTYYYDIDVRIIYLVLLSCGGRSLDEMELSDAAKVEREAIQSVRALHMHGVVHTDVRDANVLWNEETQRAMRPRPVLASVVPNKRARHTGVDTKATTVSKPRSKSDVVRFKMQEDILYTRSIFDRPS</sequence>
<dbReference type="Proteomes" id="UP000724584">
    <property type="component" value="Unassembled WGS sequence"/>
</dbReference>
<organism evidence="1 2">
    <name type="scientific">Chaetomium tenue</name>
    <dbReference type="NCBI Taxonomy" id="1854479"/>
    <lineage>
        <taxon>Eukaryota</taxon>
        <taxon>Fungi</taxon>
        <taxon>Dikarya</taxon>
        <taxon>Ascomycota</taxon>
        <taxon>Pezizomycotina</taxon>
        <taxon>Sordariomycetes</taxon>
        <taxon>Sordariomycetidae</taxon>
        <taxon>Sordariales</taxon>
        <taxon>Chaetomiaceae</taxon>
        <taxon>Chaetomium</taxon>
    </lineage>
</organism>
<protein>
    <submittedName>
        <fullName evidence="1">Uncharacterized protein</fullName>
    </submittedName>
</protein>